<evidence type="ECO:0000313" key="1">
    <source>
        <dbReference type="EMBL" id="UQZ81746.1"/>
    </source>
</evidence>
<name>A0ABY4RIQ7_9BACL</name>
<dbReference type="EMBL" id="CP027059">
    <property type="protein sequence ID" value="UQZ81746.1"/>
    <property type="molecule type" value="Genomic_DNA"/>
</dbReference>
<proteinExistence type="predicted"/>
<sequence>MEKRKQLKHATQQMAERYKAADTPELELGADLFAVRVKKQLVKDGFTEEEAEKARLKAKLSH</sequence>
<reference evidence="1" key="2">
    <citation type="journal article" date="2021" name="J Anim Sci Technol">
        <title>Complete genome sequence of Paenibacillus konkukensis sp. nov. SK3146 as a potential probiotic strain.</title>
        <authorList>
            <person name="Jung H.I."/>
            <person name="Park S."/>
            <person name="Niu K.M."/>
            <person name="Lee S.W."/>
            <person name="Kothari D."/>
            <person name="Yi K.J."/>
            <person name="Kim S.K."/>
        </authorList>
    </citation>
    <scope>NUCLEOTIDE SEQUENCE</scope>
    <source>
        <strain evidence="1">SK3146</strain>
    </source>
</reference>
<reference evidence="1" key="1">
    <citation type="submission" date="2018-02" db="EMBL/GenBank/DDBJ databases">
        <authorList>
            <person name="Kim S.-K."/>
            <person name="Jung H.-I."/>
            <person name="Lee S.-W."/>
        </authorList>
    </citation>
    <scope>NUCLEOTIDE SEQUENCE</scope>
    <source>
        <strain evidence="1">SK3146</strain>
    </source>
</reference>
<dbReference type="Proteomes" id="UP001057134">
    <property type="component" value="Chromosome"/>
</dbReference>
<accession>A0ABY4RIQ7</accession>
<protein>
    <submittedName>
        <fullName evidence="1">Uncharacterized protein</fullName>
    </submittedName>
</protein>
<dbReference type="RefSeq" id="WP_249863954.1">
    <property type="nucleotide sequence ID" value="NZ_CP027059.1"/>
</dbReference>
<gene>
    <name evidence="1" type="ORF">SK3146_00902</name>
</gene>
<evidence type="ECO:0000313" key="2">
    <source>
        <dbReference type="Proteomes" id="UP001057134"/>
    </source>
</evidence>
<keyword evidence="2" id="KW-1185">Reference proteome</keyword>
<organism evidence="1 2">
    <name type="scientific">Paenibacillus konkukensis</name>
    <dbReference type="NCBI Taxonomy" id="2020716"/>
    <lineage>
        <taxon>Bacteria</taxon>
        <taxon>Bacillati</taxon>
        <taxon>Bacillota</taxon>
        <taxon>Bacilli</taxon>
        <taxon>Bacillales</taxon>
        <taxon>Paenibacillaceae</taxon>
        <taxon>Paenibacillus</taxon>
    </lineage>
</organism>